<evidence type="ECO:0000256" key="14">
    <source>
        <dbReference type="ARBA" id="ARBA00023242"/>
    </source>
</evidence>
<feature type="compositionally biased region" description="Basic and acidic residues" evidence="19">
    <location>
        <begin position="91"/>
        <end position="112"/>
    </location>
</feature>
<dbReference type="PANTHER" id="PTHR28216">
    <property type="entry name" value="DASH COMPLEX SUBUNIT DUO1"/>
    <property type="match status" value="1"/>
</dbReference>
<dbReference type="GO" id="GO:0051301">
    <property type="term" value="P:cell division"/>
    <property type="evidence" value="ECO:0007669"/>
    <property type="project" value="UniProtKB-KW"/>
</dbReference>
<feature type="region of interest" description="Disordered" evidence="19">
    <location>
        <begin position="69"/>
        <end position="112"/>
    </location>
</feature>
<protein>
    <recommendedName>
        <fullName evidence="17">DASH complex subunit DUO1</fullName>
    </recommendedName>
    <alternativeName>
        <fullName evidence="18">Outer kinetochore protein DUO1</fullName>
    </alternativeName>
</protein>
<evidence type="ECO:0000256" key="1">
    <source>
        <dbReference type="ARBA" id="ARBA00004123"/>
    </source>
</evidence>
<evidence type="ECO:0000313" key="21">
    <source>
        <dbReference type="Proteomes" id="UP000283269"/>
    </source>
</evidence>
<dbReference type="GO" id="GO:0000278">
    <property type="term" value="P:mitotic cell cycle"/>
    <property type="evidence" value="ECO:0007669"/>
    <property type="project" value="InterPro"/>
</dbReference>
<keyword evidence="5" id="KW-0158">Chromosome</keyword>
<dbReference type="Pfam" id="PF08651">
    <property type="entry name" value="DASH_Duo1"/>
    <property type="match status" value="1"/>
</dbReference>
<dbReference type="STRING" id="93625.A0A409VLY5"/>
<comment type="caution">
    <text evidence="20">The sequence shown here is derived from an EMBL/GenBank/DDBJ whole genome shotgun (WGS) entry which is preliminary data.</text>
</comment>
<dbReference type="EMBL" id="NHYD01003975">
    <property type="protein sequence ID" value="PPQ67285.1"/>
    <property type="molecule type" value="Genomic_DNA"/>
</dbReference>
<keyword evidence="10" id="KW-0159">Chromosome partition</keyword>
<evidence type="ECO:0000256" key="13">
    <source>
        <dbReference type="ARBA" id="ARBA00023212"/>
    </source>
</evidence>
<comment type="subcellular location">
    <subcellularLocation>
        <location evidence="3">Chromosome</location>
        <location evidence="3">Centromere</location>
        <location evidence="3">Kinetochore</location>
    </subcellularLocation>
    <subcellularLocation>
        <location evidence="2">Cytoplasm</location>
        <location evidence="2">Cytoskeleton</location>
        <location evidence="2">Spindle</location>
    </subcellularLocation>
    <subcellularLocation>
        <location evidence="1">Nucleus</location>
    </subcellularLocation>
</comment>
<keyword evidence="21" id="KW-1185">Reference proteome</keyword>
<evidence type="ECO:0000256" key="18">
    <source>
        <dbReference type="ARBA" id="ARBA00044358"/>
    </source>
</evidence>
<feature type="compositionally biased region" description="Basic and acidic residues" evidence="19">
    <location>
        <begin position="222"/>
        <end position="241"/>
    </location>
</feature>
<feature type="compositionally biased region" description="Polar residues" evidence="19">
    <location>
        <begin position="304"/>
        <end position="316"/>
    </location>
</feature>
<evidence type="ECO:0000256" key="10">
    <source>
        <dbReference type="ARBA" id="ARBA00022829"/>
    </source>
</evidence>
<keyword evidence="9" id="KW-0498">Mitosis</keyword>
<keyword evidence="14" id="KW-0539">Nucleus</keyword>
<evidence type="ECO:0000256" key="9">
    <source>
        <dbReference type="ARBA" id="ARBA00022776"/>
    </source>
</evidence>
<evidence type="ECO:0000256" key="8">
    <source>
        <dbReference type="ARBA" id="ARBA00022701"/>
    </source>
</evidence>
<keyword evidence="7" id="KW-0132">Cell division</keyword>
<evidence type="ECO:0000256" key="15">
    <source>
        <dbReference type="ARBA" id="ARBA00023306"/>
    </source>
</evidence>
<evidence type="ECO:0000256" key="5">
    <source>
        <dbReference type="ARBA" id="ARBA00022454"/>
    </source>
</evidence>
<keyword evidence="13" id="KW-0206">Cytoskeleton</keyword>
<name>A0A409VLY5_PSICY</name>
<sequence>MSFSYLNSPDINVASGIMGLESPNIPSDSSYSNQDDNLYLSDLTSQDQTAIMKKPFSLLARVDSDVSTPVRGRARGDETDQEDDYGGQGTDEDKASFDRETAEERRVQTAKHREEKLQSDVFILKKLNASFELFNEALHDTGSANERVAVQLEQTDALLNKYIGILSKSEEVSRLIFDDKWEGADADEERFEQEIQMERQRKRREAEEAKLALARLEQQRLEDMKREEKEQLEREKSERAIRGGIRGVRGTRASTRGMRGASASSRPATDKRTDSAASTSRGIPKRPPSASARPSTSGIARVSRPSSHPTPFTTLT</sequence>
<organism evidence="20 21">
    <name type="scientific">Psilocybe cyanescens</name>
    <dbReference type="NCBI Taxonomy" id="93625"/>
    <lineage>
        <taxon>Eukaryota</taxon>
        <taxon>Fungi</taxon>
        <taxon>Dikarya</taxon>
        <taxon>Basidiomycota</taxon>
        <taxon>Agaricomycotina</taxon>
        <taxon>Agaricomycetes</taxon>
        <taxon>Agaricomycetidae</taxon>
        <taxon>Agaricales</taxon>
        <taxon>Agaricineae</taxon>
        <taxon>Strophariaceae</taxon>
        <taxon>Psilocybe</taxon>
    </lineage>
</organism>
<evidence type="ECO:0000256" key="12">
    <source>
        <dbReference type="ARBA" id="ARBA00023054"/>
    </source>
</evidence>
<evidence type="ECO:0000256" key="7">
    <source>
        <dbReference type="ARBA" id="ARBA00022618"/>
    </source>
</evidence>
<keyword evidence="6" id="KW-0963">Cytoplasm</keyword>
<evidence type="ECO:0000256" key="3">
    <source>
        <dbReference type="ARBA" id="ARBA00004629"/>
    </source>
</evidence>
<dbReference type="Proteomes" id="UP000283269">
    <property type="component" value="Unassembled WGS sequence"/>
</dbReference>
<keyword evidence="12" id="KW-0175">Coiled coil</keyword>
<evidence type="ECO:0000256" key="19">
    <source>
        <dbReference type="SAM" id="MobiDB-lite"/>
    </source>
</evidence>
<keyword evidence="11" id="KW-0995">Kinetochore</keyword>
<evidence type="ECO:0000256" key="2">
    <source>
        <dbReference type="ARBA" id="ARBA00004186"/>
    </source>
</evidence>
<evidence type="ECO:0000256" key="16">
    <source>
        <dbReference type="ARBA" id="ARBA00023328"/>
    </source>
</evidence>
<evidence type="ECO:0000256" key="6">
    <source>
        <dbReference type="ARBA" id="ARBA00022490"/>
    </source>
</evidence>
<dbReference type="GO" id="GO:0072686">
    <property type="term" value="C:mitotic spindle"/>
    <property type="evidence" value="ECO:0007669"/>
    <property type="project" value="InterPro"/>
</dbReference>
<dbReference type="AlphaFoldDB" id="A0A409VLY5"/>
<proteinExistence type="inferred from homology"/>
<keyword evidence="8" id="KW-0493">Microtubule</keyword>
<dbReference type="GO" id="GO:0042729">
    <property type="term" value="C:DASH complex"/>
    <property type="evidence" value="ECO:0007669"/>
    <property type="project" value="InterPro"/>
</dbReference>
<dbReference type="InParanoid" id="A0A409VLY5"/>
<comment type="similarity">
    <text evidence="4">Belongs to the DASH complex DUO1 family.</text>
</comment>
<reference evidence="20 21" key="1">
    <citation type="journal article" date="2018" name="Evol. Lett.">
        <title>Horizontal gene cluster transfer increased hallucinogenic mushroom diversity.</title>
        <authorList>
            <person name="Reynolds H.T."/>
            <person name="Vijayakumar V."/>
            <person name="Gluck-Thaler E."/>
            <person name="Korotkin H.B."/>
            <person name="Matheny P.B."/>
            <person name="Slot J.C."/>
        </authorList>
    </citation>
    <scope>NUCLEOTIDE SEQUENCE [LARGE SCALE GENOMIC DNA]</scope>
    <source>
        <strain evidence="20 21">2631</strain>
    </source>
</reference>
<evidence type="ECO:0000256" key="11">
    <source>
        <dbReference type="ARBA" id="ARBA00022838"/>
    </source>
</evidence>
<feature type="region of interest" description="Disordered" evidence="19">
    <location>
        <begin position="222"/>
        <end position="316"/>
    </location>
</feature>
<keyword evidence="15" id="KW-0131">Cell cycle</keyword>
<keyword evidence="16" id="KW-0137">Centromere</keyword>
<evidence type="ECO:0000256" key="4">
    <source>
        <dbReference type="ARBA" id="ARBA00005366"/>
    </source>
</evidence>
<accession>A0A409VLY5</accession>
<dbReference type="PANTHER" id="PTHR28216:SF1">
    <property type="entry name" value="DASH COMPLEX SUBUNIT DUO1"/>
    <property type="match status" value="1"/>
</dbReference>
<gene>
    <name evidence="20" type="ORF">CVT25_005869</name>
</gene>
<dbReference type="InterPro" id="IPR013960">
    <property type="entry name" value="DASH_Duo1"/>
</dbReference>
<dbReference type="GO" id="GO:0007059">
    <property type="term" value="P:chromosome segregation"/>
    <property type="evidence" value="ECO:0007669"/>
    <property type="project" value="UniProtKB-KW"/>
</dbReference>
<dbReference type="GO" id="GO:0005874">
    <property type="term" value="C:microtubule"/>
    <property type="evidence" value="ECO:0007669"/>
    <property type="project" value="UniProtKB-KW"/>
</dbReference>
<evidence type="ECO:0000313" key="20">
    <source>
        <dbReference type="EMBL" id="PPQ67285.1"/>
    </source>
</evidence>
<evidence type="ECO:0000256" key="17">
    <source>
        <dbReference type="ARBA" id="ARBA00044152"/>
    </source>
</evidence>
<dbReference type="OrthoDB" id="5599235at2759"/>